<dbReference type="PIRSF" id="PIRSF003180">
    <property type="entry name" value="DiGMPpdiest_YuxH"/>
    <property type="match status" value="1"/>
</dbReference>
<dbReference type="PANTHER" id="PTHR33525:SF4">
    <property type="entry name" value="CYCLIC DI-GMP PHOSPHODIESTERASE CDGJ"/>
    <property type="match status" value="1"/>
</dbReference>
<dbReference type="Pfam" id="PF08668">
    <property type="entry name" value="HDOD"/>
    <property type="match status" value="1"/>
</dbReference>
<sequence>MYSFIARQPIVDINKRIVAYELLFREGYRNEFTSMDPERATSRLLIEHFFLTNVQGYEQTLYLVNFPYQSLVEQIPTLFPSHLLMIEILEDCPPSDELFDAVKSMNEKGYKIALDDFIPSPSWERFLPYITTIKFDIKQIAIADASEFIQAHKQYDLYYLAEKIESHQELEDAQKAGFDFFQGYFLYEPEIIRGKRIESSCFTVEQLKLAIHQSPIDFELIERLIRYDVTMSYKLMRFINAHLSQTFTSFEDAFHALGLDRIKLFISLSLTAAHELTPSVYYQTSMQRAHFCEQVAALNTFDLNIEHAYFVGMFSQLDKLLEHPLSHLIETLPLNRAAINALLKQEGTLGNILGLAIAYEKKDTSSIQWFTDKLALDSSLTDQFYINALDWSTPEYHHLRLEGKLLHQQ</sequence>
<keyword evidence="3" id="KW-1185">Reference proteome</keyword>
<dbReference type="InterPro" id="IPR014408">
    <property type="entry name" value="dGMP_Pdiesterase_EAL/HD-GYP"/>
</dbReference>
<dbReference type="InterPro" id="IPR013976">
    <property type="entry name" value="HDOD"/>
</dbReference>
<feature type="domain" description="HDOD" evidence="1">
    <location>
        <begin position="197"/>
        <end position="380"/>
    </location>
</feature>
<dbReference type="InterPro" id="IPR052340">
    <property type="entry name" value="RNase_Y/CdgJ"/>
</dbReference>
<dbReference type="Proteomes" id="UP001607151">
    <property type="component" value="Unassembled WGS sequence"/>
</dbReference>
<dbReference type="InterPro" id="IPR001633">
    <property type="entry name" value="EAL_dom"/>
</dbReference>
<dbReference type="Gene3D" id="1.10.3210.10">
    <property type="entry name" value="Hypothetical protein af1432"/>
    <property type="match status" value="1"/>
</dbReference>
<dbReference type="InterPro" id="IPR035919">
    <property type="entry name" value="EAL_sf"/>
</dbReference>
<organism evidence="2 3">
    <name type="scientific">Vibrio rumoiensis</name>
    <dbReference type="NCBI Taxonomy" id="76258"/>
    <lineage>
        <taxon>Bacteria</taxon>
        <taxon>Pseudomonadati</taxon>
        <taxon>Pseudomonadota</taxon>
        <taxon>Gammaproteobacteria</taxon>
        <taxon>Vibrionales</taxon>
        <taxon>Vibrionaceae</taxon>
        <taxon>Vibrio</taxon>
    </lineage>
</organism>
<evidence type="ECO:0000259" key="1">
    <source>
        <dbReference type="PROSITE" id="PS51833"/>
    </source>
</evidence>
<comment type="caution">
    <text evidence="2">The sequence shown here is derived from an EMBL/GenBank/DDBJ whole genome shotgun (WGS) entry which is preliminary data.</text>
</comment>
<evidence type="ECO:0000313" key="3">
    <source>
        <dbReference type="Proteomes" id="UP001607151"/>
    </source>
</evidence>
<dbReference type="Pfam" id="PF00563">
    <property type="entry name" value="EAL"/>
    <property type="match status" value="1"/>
</dbReference>
<dbReference type="RefSeq" id="WP_394607425.1">
    <property type="nucleotide sequence ID" value="NZ_JBIHSN010000002.1"/>
</dbReference>
<gene>
    <name evidence="2" type="ORF">ACGRQ9_05615</name>
</gene>
<dbReference type="EMBL" id="JBIHSN010000002">
    <property type="protein sequence ID" value="MFH0264976.1"/>
    <property type="molecule type" value="Genomic_DNA"/>
</dbReference>
<accession>A0ABW7ITL8</accession>
<dbReference type="PROSITE" id="PS51833">
    <property type="entry name" value="HDOD"/>
    <property type="match status" value="1"/>
</dbReference>
<protein>
    <submittedName>
        <fullName evidence="2">EAL and HDOD domain-containing protein</fullName>
    </submittedName>
</protein>
<proteinExistence type="predicted"/>
<evidence type="ECO:0000313" key="2">
    <source>
        <dbReference type="EMBL" id="MFH0264976.1"/>
    </source>
</evidence>
<dbReference type="SUPFAM" id="SSF141868">
    <property type="entry name" value="EAL domain-like"/>
    <property type="match status" value="1"/>
</dbReference>
<dbReference type="SMART" id="SM00052">
    <property type="entry name" value="EAL"/>
    <property type="match status" value="1"/>
</dbReference>
<dbReference type="Gene3D" id="3.20.20.450">
    <property type="entry name" value="EAL domain"/>
    <property type="match status" value="1"/>
</dbReference>
<dbReference type="SUPFAM" id="SSF109604">
    <property type="entry name" value="HD-domain/PDEase-like"/>
    <property type="match status" value="1"/>
</dbReference>
<reference evidence="2 3" key="1">
    <citation type="submission" date="2024-10" db="EMBL/GenBank/DDBJ databases">
        <authorList>
            <person name="Yibar A."/>
            <person name="Saticioglu I.B."/>
            <person name="Duman M."/>
            <person name="Ajmi N."/>
            <person name="Gurler F."/>
            <person name="Ay H."/>
            <person name="Onuk E."/>
            <person name="Guler S."/>
            <person name="Romalde J.L."/>
        </authorList>
    </citation>
    <scope>NUCLEOTIDE SEQUENCE [LARGE SCALE GENOMIC DNA]</scope>
    <source>
        <strain evidence="2 3">14-MA-B</strain>
    </source>
</reference>
<dbReference type="PANTHER" id="PTHR33525">
    <property type="match status" value="1"/>
</dbReference>
<name>A0ABW7ITL8_9VIBR</name>